<feature type="chain" id="PRO_5047284431" description="Tc1-like transposase DDE domain-containing protein" evidence="2">
    <location>
        <begin position="32"/>
        <end position="1104"/>
    </location>
</feature>
<evidence type="ECO:0000313" key="5">
    <source>
        <dbReference type="Proteomes" id="UP001159363"/>
    </source>
</evidence>
<gene>
    <name evidence="4" type="ORF">PR048_025728</name>
</gene>
<dbReference type="Gene3D" id="3.30.420.10">
    <property type="entry name" value="Ribonuclease H-like superfamily/Ribonuclease H"/>
    <property type="match status" value="1"/>
</dbReference>
<evidence type="ECO:0000313" key="4">
    <source>
        <dbReference type="EMBL" id="KAJ8872126.1"/>
    </source>
</evidence>
<evidence type="ECO:0000256" key="2">
    <source>
        <dbReference type="SAM" id="SignalP"/>
    </source>
</evidence>
<feature type="compositionally biased region" description="Polar residues" evidence="1">
    <location>
        <begin position="784"/>
        <end position="793"/>
    </location>
</feature>
<sequence length="1104" mass="124723">MAAPNICLNVHNHWLCSLCLLNMIGIHVNQASLAGHDTHSSNRHPASSIHTEDYWTSSTFSFFLTHPNNEMCHRLTLERVNPLTISLSLHGITYGEKGQIAAGCGLPDARKRLEIHLETFQKTEEYRDRGGRTGNRTRTLTNTSSVVFTTAPPLLVRYQNLHDLSHIFSPAGALMVQEPVTAPFRALSNTLERPYEDANLAFQVLGPPAPSLVDVVRPSRRVETRSAEHVPRKPFRSPVSEDFGSCSGLESPTGPTLSSVAINEETVNKKFSFCCNVSRSTCRERYFDSKQTLSGLPALRSHLAELHLPRYISTMRSWSTKSSPRFTCRDISRRCGPGRQRPRRGSLAAIYLDDAVLVDKEHAEVHLPRYISTMRSWSTKSSPRFTCRDISRRCGPDRQRARRGSLAAIYLDDAVLIDKELAEVHLPRYISTMRSWSTKSTPSFTCRDISRRCGPGRQRPRRGSLAAIYLDDAVLVDKDLAELHLPRYISTMRMPIVPAVVTRKNMYSCSLSITIATYFQSSRICQHNTDTCSQRWKTLLRPCQHNRALSHQLNRCQNNRAIRHPVLEASATTMPTQQSNKLPGLRDPSCQKVHFQQNKSTHHTAQYHENQDVKKIFTTRVFAFAKPTYVPYWNRSTNCNGGNFEVGLRKSGVKLGQTRNKDFIRKIPSAIVSLGRRIGPRWYSTGSGTSCERIRLSLQIVRYILEWFLTAKGRRVAERRRHEGGVKRAMLTVHLRSLNSYSTSVRNKNDILVINKTAPIKEQHAPSQYSTDGKWEIPEKTRRPTASSGTIPTCESPVTREGIEPGSPWWEASVLIAQPPWLHHTDISATIHGAIVSINYTTVLRLTGSYVACEFPCEMGLLLSVNVLSRRDGLATVSKCCLSAYYTTLLMGKLRDVTLASLTPDWLYGACEFPCEMGLLLSVNVLSRRDGLATVSKCCLSAYYTTLLMGIDPCYFQDDNARCHVSRATMQWYADNNVRRLDWPAQSPDLNPIEHLWDELDRRARARQARPKSIAQLTEWLQEEWRRIPVDVLQTLVESMPDRVAAVIAAREWSIAGMVGRGRWEITERTHQTAASCGTIPACEIRERPCRELIPVRLGARRAV</sequence>
<feature type="region of interest" description="Disordered" evidence="1">
    <location>
        <begin position="780"/>
        <end position="802"/>
    </location>
</feature>
<name>A0ABQ9GJC1_9NEOP</name>
<dbReference type="Proteomes" id="UP001159363">
    <property type="component" value="Chromosome 10"/>
</dbReference>
<feature type="signal peptide" evidence="2">
    <location>
        <begin position="1"/>
        <end position="31"/>
    </location>
</feature>
<accession>A0ABQ9GJC1</accession>
<evidence type="ECO:0000259" key="3">
    <source>
        <dbReference type="Pfam" id="PF13358"/>
    </source>
</evidence>
<keyword evidence="2" id="KW-0732">Signal</keyword>
<organism evidence="4 5">
    <name type="scientific">Dryococelus australis</name>
    <dbReference type="NCBI Taxonomy" id="614101"/>
    <lineage>
        <taxon>Eukaryota</taxon>
        <taxon>Metazoa</taxon>
        <taxon>Ecdysozoa</taxon>
        <taxon>Arthropoda</taxon>
        <taxon>Hexapoda</taxon>
        <taxon>Insecta</taxon>
        <taxon>Pterygota</taxon>
        <taxon>Neoptera</taxon>
        <taxon>Polyneoptera</taxon>
        <taxon>Phasmatodea</taxon>
        <taxon>Verophasmatodea</taxon>
        <taxon>Anareolatae</taxon>
        <taxon>Phasmatidae</taxon>
        <taxon>Eurycanthinae</taxon>
        <taxon>Dryococelus</taxon>
    </lineage>
</organism>
<dbReference type="InterPro" id="IPR038717">
    <property type="entry name" value="Tc1-like_DDE_dom"/>
</dbReference>
<reference evidence="4 5" key="1">
    <citation type="submission" date="2023-02" db="EMBL/GenBank/DDBJ databases">
        <title>LHISI_Scaffold_Assembly.</title>
        <authorList>
            <person name="Stuart O.P."/>
            <person name="Cleave R."/>
            <person name="Magrath M.J.L."/>
            <person name="Mikheyev A.S."/>
        </authorList>
    </citation>
    <scope>NUCLEOTIDE SEQUENCE [LARGE SCALE GENOMIC DNA]</scope>
    <source>
        <strain evidence="4">Daus_M_001</strain>
        <tissue evidence="4">Leg muscle</tissue>
    </source>
</reference>
<dbReference type="Pfam" id="PF13358">
    <property type="entry name" value="DDE_3"/>
    <property type="match status" value="1"/>
</dbReference>
<dbReference type="EMBL" id="JARBHB010000011">
    <property type="protein sequence ID" value="KAJ8872126.1"/>
    <property type="molecule type" value="Genomic_DNA"/>
</dbReference>
<feature type="domain" description="Tc1-like transposase DDE" evidence="3">
    <location>
        <begin position="959"/>
        <end position="1013"/>
    </location>
</feature>
<proteinExistence type="predicted"/>
<keyword evidence="5" id="KW-1185">Reference proteome</keyword>
<dbReference type="InterPro" id="IPR036397">
    <property type="entry name" value="RNaseH_sf"/>
</dbReference>
<evidence type="ECO:0000256" key="1">
    <source>
        <dbReference type="SAM" id="MobiDB-lite"/>
    </source>
</evidence>
<protein>
    <recommendedName>
        <fullName evidence="3">Tc1-like transposase DDE domain-containing protein</fullName>
    </recommendedName>
</protein>
<comment type="caution">
    <text evidence="4">The sequence shown here is derived from an EMBL/GenBank/DDBJ whole genome shotgun (WGS) entry which is preliminary data.</text>
</comment>